<dbReference type="RefSeq" id="WP_018661656.1">
    <property type="nucleotide sequence ID" value="NZ_HF952018.1"/>
</dbReference>
<evidence type="ECO:0000313" key="1">
    <source>
        <dbReference type="EMBL" id="CDF57990.1"/>
    </source>
</evidence>
<dbReference type="eggNOG" id="ENOG502ZQZZ">
    <property type="taxonomic scope" value="Bacteria"/>
</dbReference>
<evidence type="ECO:0000313" key="2">
    <source>
        <dbReference type="Proteomes" id="UP000014923"/>
    </source>
</evidence>
<dbReference type="Proteomes" id="UP000014923">
    <property type="component" value="Unassembled WGS sequence"/>
</dbReference>
<keyword evidence="2" id="KW-1185">Reference proteome</keyword>
<name>R7RRW1_9CLOT</name>
<comment type="caution">
    <text evidence="1">The sequence shown here is derived from an EMBL/GenBank/DDBJ whole genome shotgun (WGS) entry which is preliminary data.</text>
</comment>
<gene>
    <name evidence="1" type="ORF">TCEL_01904</name>
</gene>
<dbReference type="HOGENOM" id="CLU_3158803_0_0_9"/>
<accession>R7RRW1</accession>
<reference evidence="1" key="1">
    <citation type="submission" date="2013-03" db="EMBL/GenBank/DDBJ databases">
        <title>Draft genome sequence of the hydrogen-ethanol-producing anaerobic alkalithermophilic Caloramator celere.</title>
        <authorList>
            <person name="Ciranna A."/>
            <person name="Larjo A."/>
            <person name="Kivisto A."/>
            <person name="Santala V."/>
            <person name="Roos C."/>
            <person name="Karp M."/>
        </authorList>
    </citation>
    <scope>NUCLEOTIDE SEQUENCE [LARGE SCALE GENOMIC DNA]</scope>
    <source>
        <strain evidence="1">DSM 8682</strain>
    </source>
</reference>
<sequence length="48" mass="5770">MYNAKDSDEIKGKIPFMVEDRKYFKHETVHNNGVGYYSNVHNNIFKKY</sequence>
<proteinExistence type="predicted"/>
<organism evidence="1 2">
    <name type="scientific">Thermobrachium celere DSM 8682</name>
    <dbReference type="NCBI Taxonomy" id="941824"/>
    <lineage>
        <taxon>Bacteria</taxon>
        <taxon>Bacillati</taxon>
        <taxon>Bacillota</taxon>
        <taxon>Clostridia</taxon>
        <taxon>Eubacteriales</taxon>
        <taxon>Clostridiaceae</taxon>
        <taxon>Thermobrachium</taxon>
    </lineage>
</organism>
<dbReference type="EMBL" id="CAVN010000092">
    <property type="protein sequence ID" value="CDF57990.1"/>
    <property type="molecule type" value="Genomic_DNA"/>
</dbReference>
<protein>
    <submittedName>
        <fullName evidence="1">Uncharacterized protein</fullName>
    </submittedName>
</protein>
<dbReference type="AlphaFoldDB" id="R7RRW1"/>
<dbReference type="OrthoDB" id="9907798at2"/>